<evidence type="ECO:0000256" key="1">
    <source>
        <dbReference type="ARBA" id="ARBA00004439"/>
    </source>
</evidence>
<evidence type="ECO:0000256" key="12">
    <source>
        <dbReference type="ARBA" id="ARBA00023055"/>
    </source>
</evidence>
<evidence type="ECO:0000256" key="2">
    <source>
        <dbReference type="ARBA" id="ARBA00004477"/>
    </source>
</evidence>
<feature type="compositionally biased region" description="Polar residues" evidence="20">
    <location>
        <begin position="851"/>
        <end position="863"/>
    </location>
</feature>
<evidence type="ECO:0000256" key="3">
    <source>
        <dbReference type="ARBA" id="ARBA00004511"/>
    </source>
</evidence>
<evidence type="ECO:0000256" key="6">
    <source>
        <dbReference type="ARBA" id="ARBA00018074"/>
    </source>
</evidence>
<feature type="compositionally biased region" description="Acidic residues" evidence="20">
    <location>
        <begin position="33"/>
        <end position="47"/>
    </location>
</feature>
<evidence type="ECO:0000256" key="9">
    <source>
        <dbReference type="ARBA" id="ARBA00022989"/>
    </source>
</evidence>
<comment type="catalytic activity">
    <reaction evidence="18">
        <text>a 1,2-diacyl-sn-glycero-3-phosphocholine(in) = a 1,2-diacyl-sn-glycero-3-phosphocholine(out)</text>
        <dbReference type="Rhea" id="RHEA:38571"/>
        <dbReference type="ChEBI" id="CHEBI:57643"/>
    </reaction>
</comment>
<feature type="compositionally biased region" description="Basic and acidic residues" evidence="20">
    <location>
        <begin position="130"/>
        <end position="141"/>
    </location>
</feature>
<evidence type="ECO:0000256" key="19">
    <source>
        <dbReference type="RuleBase" id="RU364027"/>
    </source>
</evidence>
<feature type="compositionally biased region" description="Polar residues" evidence="20">
    <location>
        <begin position="68"/>
        <end position="77"/>
    </location>
</feature>
<feature type="compositionally biased region" description="Basic and acidic residues" evidence="20">
    <location>
        <begin position="48"/>
        <end position="61"/>
    </location>
</feature>
<evidence type="ECO:0000256" key="7">
    <source>
        <dbReference type="ARBA" id="ARBA00022448"/>
    </source>
</evidence>
<keyword evidence="8 19" id="KW-0812">Transmembrane</keyword>
<feature type="transmembrane region" description="Helical" evidence="19">
    <location>
        <begin position="538"/>
        <end position="559"/>
    </location>
</feature>
<evidence type="ECO:0000256" key="11">
    <source>
        <dbReference type="ARBA" id="ARBA00023034"/>
    </source>
</evidence>
<comment type="subcellular location">
    <subcellularLocation>
        <location evidence="1">Cytoplasmic vesicle membrane</location>
        <topology evidence="1">Multi-pass membrane protein</topology>
    </subcellularLocation>
    <subcellularLocation>
        <location evidence="2">Endoplasmic reticulum membrane</location>
        <topology evidence="2">Multi-pass membrane protein</topology>
    </subcellularLocation>
    <subcellularLocation>
        <location evidence="4">Golgi apparatus membrane</location>
        <topology evidence="4">Multi-pass membrane protein</topology>
    </subcellularLocation>
    <subcellularLocation>
        <location evidence="3 19">Preautophagosomal structure membrane</location>
        <topology evidence="3 19">Multi-pass membrane protein</topology>
    </subcellularLocation>
</comment>
<feature type="compositionally biased region" description="Acidic residues" evidence="20">
    <location>
        <begin position="839"/>
        <end position="848"/>
    </location>
</feature>
<evidence type="ECO:0000256" key="15">
    <source>
        <dbReference type="ARBA" id="ARBA00024479"/>
    </source>
</evidence>
<evidence type="ECO:0000313" key="22">
    <source>
        <dbReference type="Proteomes" id="UP001172684"/>
    </source>
</evidence>
<feature type="compositionally biased region" description="Acidic residues" evidence="20">
    <location>
        <begin position="105"/>
        <end position="117"/>
    </location>
</feature>
<sequence>MSSNIFAKFLPSPTAGPPMYGAMPQDARASEPPDSEDGAGMAIDEENLGERFQDQDLEHLLADAAGSHMTTESTAFLPQTAPGKRPARQLPGSRSRPKWMKETLEEGEGLEEDDDVPESLLLDGHKGRRPSRENRDRRRLGADLGSLPPPVPGPSTRSTRAQWEATRAQQRLHDENTERAQPKVPSLGVHSHLALSNPKDRAMWRWLQVQNLDKFLNEVYYYYYNHGVWSILLARLIMLLRTAFVVGFVTFLSFCIDWKELPHSKRMPEVIVPQCTQKIHGLWNLALWFSTFFWICTLFRYIYEIPQLWQMHNFYHHVLEIPDSDIQTVSWQYIVQRLMTLRDANPATNQTLSNARRNWLGTQSKQRMDAHDIANRLMRRDNYLIALFNKDILDLTVPVPFFGNVKYFSKTTEWNIQQCVLDFVFDDNGQVRTAFLDTKYRRQLIDSLNRRFVFAGAVSIITGPASVVFFCISYFFRYFTSFQKEPSKLSSRAFTPLADWHFREFNELPHFYQRRKMMATPYADQYLQQFPKDKIEQISHFVAFVSGALAAVLALASFWDSELFLGFELTPGKTVLFWLGVLTPIYLAARSSTSEDTVVMDPEYALEGVLQFMHHSPAHWQDRLHTDEVRKEFSAMYQMKVLIFAEELLSMIFTPIVLIFSLPKSSERIIDFFREFTIHVDGVGHVCSFAVFNFKRPGGPKPRAIQQGHDAEGLREDYYSTKGGKMAASTYGFIDTYGPNPTAHGRGASLANLHASMAFPGGASPMLVAQPGGPAIPGARLPNLRHSIYPTHRPARAEALPMHSVLLDPHHQPSMSALRTSPRQAPRTRQRSRRRPLAEPDELDEELEAGPSTQQHPVSINNTIDEEDGLGDSWRTTRAAQPGDHEDEDTDTADGGKGAGVLGMLYQFQKAQTDGRGVGV</sequence>
<dbReference type="Pfam" id="PF04109">
    <property type="entry name" value="ATG9"/>
    <property type="match status" value="1"/>
</dbReference>
<evidence type="ECO:0000256" key="5">
    <source>
        <dbReference type="ARBA" id="ARBA00006185"/>
    </source>
</evidence>
<evidence type="ECO:0000313" key="21">
    <source>
        <dbReference type="EMBL" id="KAJ9665204.1"/>
    </source>
</evidence>
<dbReference type="Proteomes" id="UP001172684">
    <property type="component" value="Unassembled WGS sequence"/>
</dbReference>
<feature type="compositionally biased region" description="Basic residues" evidence="20">
    <location>
        <begin position="826"/>
        <end position="835"/>
    </location>
</feature>
<feature type="transmembrane region" description="Helical" evidence="19">
    <location>
        <begin position="282"/>
        <end position="303"/>
    </location>
</feature>
<protein>
    <recommendedName>
        <fullName evidence="6 19">Autophagy-related protein 9</fullName>
    </recommendedName>
</protein>
<dbReference type="InterPro" id="IPR007241">
    <property type="entry name" value="Autophagy-rel_prot_9"/>
</dbReference>
<comment type="caution">
    <text evidence="21">The sequence shown here is derived from an EMBL/GenBank/DDBJ whole genome shotgun (WGS) entry which is preliminary data.</text>
</comment>
<evidence type="ECO:0000256" key="4">
    <source>
        <dbReference type="ARBA" id="ARBA00004653"/>
    </source>
</evidence>
<reference evidence="21" key="1">
    <citation type="submission" date="2022-10" db="EMBL/GenBank/DDBJ databases">
        <title>Culturing micro-colonial fungi from biological soil crusts in the Mojave desert and describing Neophaeococcomyces mojavensis, and introducing the new genera and species Taxawa tesnikishii.</title>
        <authorList>
            <person name="Kurbessoian T."/>
            <person name="Stajich J.E."/>
        </authorList>
    </citation>
    <scope>NUCLEOTIDE SEQUENCE</scope>
    <source>
        <strain evidence="21">TK_1</strain>
    </source>
</reference>
<name>A0ABQ9NS30_9PEZI</name>
<accession>A0ABQ9NS30</accession>
<evidence type="ECO:0000256" key="8">
    <source>
        <dbReference type="ARBA" id="ARBA00022692"/>
    </source>
</evidence>
<keyword evidence="11" id="KW-0333">Golgi apparatus</keyword>
<gene>
    <name evidence="21" type="primary">ATG9</name>
    <name evidence="21" type="ORF">H2201_004678</name>
</gene>
<evidence type="ECO:0000256" key="20">
    <source>
        <dbReference type="SAM" id="MobiDB-lite"/>
    </source>
</evidence>
<keyword evidence="22" id="KW-1185">Reference proteome</keyword>
<evidence type="ECO:0000256" key="13">
    <source>
        <dbReference type="ARBA" id="ARBA00023136"/>
    </source>
</evidence>
<evidence type="ECO:0000256" key="17">
    <source>
        <dbReference type="ARBA" id="ARBA00024621"/>
    </source>
</evidence>
<keyword evidence="10 19" id="KW-0072">Autophagy</keyword>
<comment type="function">
    <text evidence="19">Phospholipid scramblase involved in autophagy. Cycles between the preautophagosomal structure/phagophore assembly site (PAS) and the cytoplasmic vesicle pool and supplies membrane for the growing autophagosome. Lipid scramblase activity plays a key role in preautophagosomal structure/phagophore assembly by distributing the phospholipids that arrive through ATG2 from the cytoplasmic to the luminal leaflet of the bilayer, thereby driving autophagosomal membrane expansion.</text>
</comment>
<feature type="transmembrane region" description="Helical" evidence="19">
    <location>
        <begin position="232"/>
        <end position="256"/>
    </location>
</feature>
<feature type="region of interest" description="Disordered" evidence="20">
    <location>
        <begin position="808"/>
        <end position="899"/>
    </location>
</feature>
<feature type="transmembrane region" description="Helical" evidence="19">
    <location>
        <begin position="571"/>
        <end position="589"/>
    </location>
</feature>
<dbReference type="PANTHER" id="PTHR13038">
    <property type="entry name" value="APG9 AUTOPHAGY 9"/>
    <property type="match status" value="1"/>
</dbReference>
<dbReference type="EMBL" id="JAPDRL010000031">
    <property type="protein sequence ID" value="KAJ9665204.1"/>
    <property type="molecule type" value="Genomic_DNA"/>
</dbReference>
<keyword evidence="9 19" id="KW-1133">Transmembrane helix</keyword>
<dbReference type="PANTHER" id="PTHR13038:SF10">
    <property type="entry name" value="AUTOPHAGY-RELATED PROTEIN 9"/>
    <property type="match status" value="1"/>
</dbReference>
<feature type="transmembrane region" description="Helical" evidence="19">
    <location>
        <begin position="452"/>
        <end position="476"/>
    </location>
</feature>
<feature type="region of interest" description="Disordered" evidence="20">
    <location>
        <begin position="1"/>
        <end position="161"/>
    </location>
</feature>
<keyword evidence="14" id="KW-0968">Cytoplasmic vesicle</keyword>
<evidence type="ECO:0000256" key="18">
    <source>
        <dbReference type="ARBA" id="ARBA00024631"/>
    </source>
</evidence>
<proteinExistence type="inferred from homology"/>
<comment type="catalytic activity">
    <reaction evidence="16">
        <text>a 1,2-diacyl-sn-glycero-3-phosphoethanolamine(in) = a 1,2-diacyl-sn-glycero-3-phosphoethanolamine(out)</text>
        <dbReference type="Rhea" id="RHEA:38895"/>
        <dbReference type="ChEBI" id="CHEBI:64612"/>
    </reaction>
</comment>
<comment type="catalytic activity">
    <reaction evidence="15">
        <text>a 1,2-diacyl-sn-glycero-3-phospho-L-serine(in) = a 1,2-diacyl-sn-glycero-3-phospho-L-serine(out)</text>
        <dbReference type="Rhea" id="RHEA:38663"/>
        <dbReference type="ChEBI" id="CHEBI:57262"/>
    </reaction>
</comment>
<keyword evidence="13 19" id="KW-0472">Membrane</keyword>
<evidence type="ECO:0000256" key="16">
    <source>
        <dbReference type="ARBA" id="ARBA00024615"/>
    </source>
</evidence>
<keyword evidence="7 19" id="KW-0813">Transport</keyword>
<organism evidence="21 22">
    <name type="scientific">Coniosporium apollinis</name>
    <dbReference type="NCBI Taxonomy" id="61459"/>
    <lineage>
        <taxon>Eukaryota</taxon>
        <taxon>Fungi</taxon>
        <taxon>Dikarya</taxon>
        <taxon>Ascomycota</taxon>
        <taxon>Pezizomycotina</taxon>
        <taxon>Dothideomycetes</taxon>
        <taxon>Dothideomycetes incertae sedis</taxon>
        <taxon>Coniosporium</taxon>
    </lineage>
</organism>
<feature type="transmembrane region" description="Helical" evidence="19">
    <location>
        <begin position="641"/>
        <end position="662"/>
    </location>
</feature>
<comment type="similarity">
    <text evidence="5 19">Belongs to the ATG9 family.</text>
</comment>
<evidence type="ECO:0000256" key="14">
    <source>
        <dbReference type="ARBA" id="ARBA00023329"/>
    </source>
</evidence>
<comment type="catalytic activity">
    <reaction evidence="17">
        <text>a 1,2-diacyl-sn-glycero-3-phospho-(1D-myo-inositol-3-phosphate)(in) = a 1,2-diacyl-sn-glycero-3-phospho-(1D-myo-inositol-3-phosphate)(out)</text>
        <dbReference type="Rhea" id="RHEA:67920"/>
        <dbReference type="ChEBI" id="CHEBI:58088"/>
    </reaction>
</comment>
<evidence type="ECO:0000256" key="10">
    <source>
        <dbReference type="ARBA" id="ARBA00023006"/>
    </source>
</evidence>
<keyword evidence="12 19" id="KW-0445">Lipid transport</keyword>